<protein>
    <submittedName>
        <fullName evidence="2">Uncharacterized protein</fullName>
    </submittedName>
</protein>
<dbReference type="EMBL" id="KV878211">
    <property type="protein sequence ID" value="OJJ36393.1"/>
    <property type="molecule type" value="Genomic_DNA"/>
</dbReference>
<dbReference type="OrthoDB" id="3250447at2759"/>
<dbReference type="AlphaFoldDB" id="A0A1L9RNC8"/>
<evidence type="ECO:0000313" key="2">
    <source>
        <dbReference type="EMBL" id="OJJ36393.1"/>
    </source>
</evidence>
<evidence type="ECO:0000313" key="3">
    <source>
        <dbReference type="Proteomes" id="UP000184383"/>
    </source>
</evidence>
<dbReference type="GeneID" id="63746386"/>
<proteinExistence type="predicted"/>
<dbReference type="Proteomes" id="UP000184383">
    <property type="component" value="Unassembled WGS sequence"/>
</dbReference>
<keyword evidence="3" id="KW-1185">Reference proteome</keyword>
<dbReference type="VEuPathDB" id="FungiDB:ASPWEDRAFT_169917"/>
<feature type="region of interest" description="Disordered" evidence="1">
    <location>
        <begin position="180"/>
        <end position="204"/>
    </location>
</feature>
<gene>
    <name evidence="2" type="ORF">ASPWEDRAFT_169917</name>
</gene>
<evidence type="ECO:0000256" key="1">
    <source>
        <dbReference type="SAM" id="MobiDB-lite"/>
    </source>
</evidence>
<name>A0A1L9RNC8_ASPWE</name>
<dbReference type="RefSeq" id="XP_040690069.1">
    <property type="nucleotide sequence ID" value="XM_040830538.1"/>
</dbReference>
<reference evidence="3" key="1">
    <citation type="journal article" date="2017" name="Genome Biol.">
        <title>Comparative genomics reveals high biological diversity and specific adaptations in the industrially and medically important fungal genus Aspergillus.</title>
        <authorList>
            <person name="de Vries R.P."/>
            <person name="Riley R."/>
            <person name="Wiebenga A."/>
            <person name="Aguilar-Osorio G."/>
            <person name="Amillis S."/>
            <person name="Uchima C.A."/>
            <person name="Anderluh G."/>
            <person name="Asadollahi M."/>
            <person name="Askin M."/>
            <person name="Barry K."/>
            <person name="Battaglia E."/>
            <person name="Bayram O."/>
            <person name="Benocci T."/>
            <person name="Braus-Stromeyer S.A."/>
            <person name="Caldana C."/>
            <person name="Canovas D."/>
            <person name="Cerqueira G.C."/>
            <person name="Chen F."/>
            <person name="Chen W."/>
            <person name="Choi C."/>
            <person name="Clum A."/>
            <person name="Dos Santos R.A."/>
            <person name="Damasio A.R."/>
            <person name="Diallinas G."/>
            <person name="Emri T."/>
            <person name="Fekete E."/>
            <person name="Flipphi M."/>
            <person name="Freyberg S."/>
            <person name="Gallo A."/>
            <person name="Gournas C."/>
            <person name="Habgood R."/>
            <person name="Hainaut M."/>
            <person name="Harispe M.L."/>
            <person name="Henrissat B."/>
            <person name="Hilden K.S."/>
            <person name="Hope R."/>
            <person name="Hossain A."/>
            <person name="Karabika E."/>
            <person name="Karaffa L."/>
            <person name="Karanyi Z."/>
            <person name="Krasevec N."/>
            <person name="Kuo A."/>
            <person name="Kusch H."/>
            <person name="LaButti K."/>
            <person name="Lagendijk E.L."/>
            <person name="Lapidus A."/>
            <person name="Levasseur A."/>
            <person name="Lindquist E."/>
            <person name="Lipzen A."/>
            <person name="Logrieco A.F."/>
            <person name="MacCabe A."/>
            <person name="Maekelae M.R."/>
            <person name="Malavazi I."/>
            <person name="Melin P."/>
            <person name="Meyer V."/>
            <person name="Mielnichuk N."/>
            <person name="Miskei M."/>
            <person name="Molnar A.P."/>
            <person name="Mule G."/>
            <person name="Ngan C.Y."/>
            <person name="Orejas M."/>
            <person name="Orosz E."/>
            <person name="Ouedraogo J.P."/>
            <person name="Overkamp K.M."/>
            <person name="Park H.-S."/>
            <person name="Perrone G."/>
            <person name="Piumi F."/>
            <person name="Punt P.J."/>
            <person name="Ram A.F."/>
            <person name="Ramon A."/>
            <person name="Rauscher S."/>
            <person name="Record E."/>
            <person name="Riano-Pachon D.M."/>
            <person name="Robert V."/>
            <person name="Roehrig J."/>
            <person name="Ruller R."/>
            <person name="Salamov A."/>
            <person name="Salih N.S."/>
            <person name="Samson R.A."/>
            <person name="Sandor E."/>
            <person name="Sanguinetti M."/>
            <person name="Schuetze T."/>
            <person name="Sepcic K."/>
            <person name="Shelest E."/>
            <person name="Sherlock G."/>
            <person name="Sophianopoulou V."/>
            <person name="Squina F.M."/>
            <person name="Sun H."/>
            <person name="Susca A."/>
            <person name="Todd R.B."/>
            <person name="Tsang A."/>
            <person name="Unkles S.E."/>
            <person name="van de Wiele N."/>
            <person name="van Rossen-Uffink D."/>
            <person name="Oliveira J.V."/>
            <person name="Vesth T.C."/>
            <person name="Visser J."/>
            <person name="Yu J.-H."/>
            <person name="Zhou M."/>
            <person name="Andersen M.R."/>
            <person name="Archer D.B."/>
            <person name="Baker S.E."/>
            <person name="Benoit I."/>
            <person name="Brakhage A.A."/>
            <person name="Braus G.H."/>
            <person name="Fischer R."/>
            <person name="Frisvad J.C."/>
            <person name="Goldman G.H."/>
            <person name="Houbraken J."/>
            <person name="Oakley B."/>
            <person name="Pocsi I."/>
            <person name="Scazzocchio C."/>
            <person name="Seiboth B."/>
            <person name="vanKuyk P.A."/>
            <person name="Wortman J."/>
            <person name="Dyer P.S."/>
            <person name="Grigoriev I.V."/>
        </authorList>
    </citation>
    <scope>NUCLEOTIDE SEQUENCE [LARGE SCALE GENOMIC DNA]</scope>
    <source>
        <strain evidence="3">DTO 134E9</strain>
    </source>
</reference>
<sequence length="204" mass="22708">MADQTLQRINDLANYLSAVPIRVDCFFVTAARLFRTTPHEIAIRIDMPVPTPGTRGLDTAHILTALQRLDLNFKSWAFQGRNSGGGGPIRNPEGRPEAMVPANLGMPSVVGVAYRRPDRTGHVVICKNPASPHRTYVDYQASPNGTNVTEDVRRSRIVVYFAVDPASRGLDQRHRQGIEHMEVDPQDDEPMEWENAGGDEPMEH</sequence>
<organism evidence="2 3">
    <name type="scientific">Aspergillus wentii DTO 134E9</name>
    <dbReference type="NCBI Taxonomy" id="1073089"/>
    <lineage>
        <taxon>Eukaryota</taxon>
        <taxon>Fungi</taxon>
        <taxon>Dikarya</taxon>
        <taxon>Ascomycota</taxon>
        <taxon>Pezizomycotina</taxon>
        <taxon>Eurotiomycetes</taxon>
        <taxon>Eurotiomycetidae</taxon>
        <taxon>Eurotiales</taxon>
        <taxon>Aspergillaceae</taxon>
        <taxon>Aspergillus</taxon>
        <taxon>Aspergillus subgen. Cremei</taxon>
    </lineage>
</organism>
<accession>A0A1L9RNC8</accession>
<dbReference type="STRING" id="1073089.A0A1L9RNC8"/>